<keyword evidence="1 3" id="KW-0436">Ligase</keyword>
<dbReference type="PROSITE" id="PS51733">
    <property type="entry name" value="BPL_LPL_CATALYTIC"/>
    <property type="match status" value="1"/>
</dbReference>
<dbReference type="InterPro" id="IPR045864">
    <property type="entry name" value="aa-tRNA-synth_II/BPL/LPL"/>
</dbReference>
<dbReference type="GO" id="GO:0005737">
    <property type="term" value="C:cytoplasm"/>
    <property type="evidence" value="ECO:0007669"/>
    <property type="project" value="TreeGrafter"/>
</dbReference>
<dbReference type="PANTHER" id="PTHR12835:SF5">
    <property type="entry name" value="BIOTIN--PROTEIN LIGASE"/>
    <property type="match status" value="1"/>
</dbReference>
<accession>A0A1N6D787</accession>
<evidence type="ECO:0000256" key="1">
    <source>
        <dbReference type="ARBA" id="ARBA00022598"/>
    </source>
</evidence>
<dbReference type="EMBL" id="FSRC01000001">
    <property type="protein sequence ID" value="SIN66593.1"/>
    <property type="molecule type" value="Genomic_DNA"/>
</dbReference>
<evidence type="ECO:0000259" key="2">
    <source>
        <dbReference type="PROSITE" id="PS51733"/>
    </source>
</evidence>
<sequence>MYKILANTIFLGKDVHFLPDCHSTNDIALQMVRLRQVSEGSIIICGHQTKGKGQRGNVWESEAGKNLTFSLVLKPDFLDITDQFLLNMSIANGVRIFLEDYLPVVKVKWPNDILIPGEGKIGGILIENTFSGNSWEHAIVGVGLNINQKSFFNSKATSLAKITENIFDLNELFRVLITRIEQSYLSLKRGKEKEIKNAYLTHLYLRDQRAPFESRGEKFWGEITGIDSFGKLNIRLDSGEIQTFDLKEVMFLE</sequence>
<dbReference type="Proteomes" id="UP000185221">
    <property type="component" value="Unassembled WGS sequence"/>
</dbReference>
<feature type="domain" description="BPL/LPL catalytic" evidence="2">
    <location>
        <begin position="1"/>
        <end position="188"/>
    </location>
</feature>
<keyword evidence="4" id="KW-1185">Reference proteome</keyword>
<dbReference type="RefSeq" id="WP_074223144.1">
    <property type="nucleotide sequence ID" value="NZ_FSRC01000001.1"/>
</dbReference>
<evidence type="ECO:0000313" key="3">
    <source>
        <dbReference type="EMBL" id="SIN66593.1"/>
    </source>
</evidence>
<dbReference type="Gene3D" id="3.30.930.10">
    <property type="entry name" value="Bira Bifunctional Protein, Domain 2"/>
    <property type="match status" value="1"/>
</dbReference>
<dbReference type="GO" id="GO:0004077">
    <property type="term" value="F:biotin--[biotin carboxyl-carrier protein] ligase activity"/>
    <property type="evidence" value="ECO:0007669"/>
    <property type="project" value="InterPro"/>
</dbReference>
<dbReference type="InterPro" id="IPR004143">
    <property type="entry name" value="BPL_LPL_catalytic"/>
</dbReference>
<dbReference type="AlphaFoldDB" id="A0A1N6D787"/>
<dbReference type="Pfam" id="PF03099">
    <property type="entry name" value="BPL_LplA_LipB"/>
    <property type="match status" value="1"/>
</dbReference>
<proteinExistence type="predicted"/>
<dbReference type="InterPro" id="IPR004408">
    <property type="entry name" value="Biotin_CoA_COase_ligase"/>
</dbReference>
<dbReference type="PANTHER" id="PTHR12835">
    <property type="entry name" value="BIOTIN PROTEIN LIGASE"/>
    <property type="match status" value="1"/>
</dbReference>
<protein>
    <submittedName>
        <fullName evidence="3">BirA family transcriptional regulator, biotin operon repressor / biotin-[acetyl-CoA-carboxylase] ligase</fullName>
    </submittedName>
</protein>
<evidence type="ECO:0000313" key="4">
    <source>
        <dbReference type="Proteomes" id="UP000185221"/>
    </source>
</evidence>
<dbReference type="NCBIfam" id="TIGR00121">
    <property type="entry name" value="birA_ligase"/>
    <property type="match status" value="1"/>
</dbReference>
<dbReference type="OrthoDB" id="9807064at2"/>
<name>A0A1N6D787_9BACT</name>
<dbReference type="CDD" id="cd16442">
    <property type="entry name" value="BPL"/>
    <property type="match status" value="1"/>
</dbReference>
<reference evidence="4" key="1">
    <citation type="submission" date="2016-11" db="EMBL/GenBank/DDBJ databases">
        <authorList>
            <person name="Varghese N."/>
            <person name="Submissions S."/>
        </authorList>
    </citation>
    <scope>NUCLEOTIDE SEQUENCE [LARGE SCALE GENOMIC DNA]</scope>
    <source>
        <strain evidence="4">DSM 15292</strain>
    </source>
</reference>
<dbReference type="SUPFAM" id="SSF55681">
    <property type="entry name" value="Class II aaRS and biotin synthetases"/>
    <property type="match status" value="1"/>
</dbReference>
<dbReference type="STRING" id="226505.SAMN05444394_0376"/>
<organism evidence="3 4">
    <name type="scientific">Algoriphagus halophilus</name>
    <dbReference type="NCBI Taxonomy" id="226505"/>
    <lineage>
        <taxon>Bacteria</taxon>
        <taxon>Pseudomonadati</taxon>
        <taxon>Bacteroidota</taxon>
        <taxon>Cytophagia</taxon>
        <taxon>Cytophagales</taxon>
        <taxon>Cyclobacteriaceae</taxon>
        <taxon>Algoriphagus</taxon>
    </lineage>
</organism>
<gene>
    <name evidence="3" type="ORF">SAMN05444394_0376</name>
</gene>